<dbReference type="SMART" id="SM00387">
    <property type="entry name" value="HATPase_c"/>
    <property type="match status" value="1"/>
</dbReference>
<accession>A0A518EMZ6</accession>
<dbReference type="SUPFAM" id="SSF47757">
    <property type="entry name" value="Chemotaxis receptor methyltransferase CheR, N-terminal domain"/>
    <property type="match status" value="1"/>
</dbReference>
<evidence type="ECO:0000313" key="15">
    <source>
        <dbReference type="Proteomes" id="UP000320390"/>
    </source>
</evidence>
<dbReference type="CDD" id="cd16434">
    <property type="entry name" value="CheB-CheR_fusion"/>
    <property type="match status" value="1"/>
</dbReference>
<dbReference type="GO" id="GO:0000156">
    <property type="term" value="F:phosphorelay response regulator activity"/>
    <property type="evidence" value="ECO:0007669"/>
    <property type="project" value="InterPro"/>
</dbReference>
<dbReference type="PROSITE" id="PS50112">
    <property type="entry name" value="PAS"/>
    <property type="match status" value="1"/>
</dbReference>
<dbReference type="EC" id="2.7.13.3" evidence="2"/>
<evidence type="ECO:0000256" key="4">
    <source>
        <dbReference type="PROSITE-ProRule" id="PRU00050"/>
    </source>
</evidence>
<keyword evidence="4" id="KW-0378">Hydrolase</keyword>
<feature type="region of interest" description="Disordered" evidence="7">
    <location>
        <begin position="1"/>
        <end position="36"/>
    </location>
</feature>
<dbReference type="InterPro" id="IPR000780">
    <property type="entry name" value="CheR_MeTrfase"/>
</dbReference>
<evidence type="ECO:0000259" key="12">
    <source>
        <dbReference type="PROSITE" id="PS50122"/>
    </source>
</evidence>
<dbReference type="InterPro" id="IPR022642">
    <property type="entry name" value="CheR_C"/>
</dbReference>
<keyword evidence="4" id="KW-0145">Chemotaxis</keyword>
<dbReference type="Pfam" id="PF02518">
    <property type="entry name" value="HATPase_c"/>
    <property type="match status" value="1"/>
</dbReference>
<dbReference type="Gene3D" id="3.40.50.180">
    <property type="entry name" value="Methylesterase CheB, C-terminal domain"/>
    <property type="match status" value="1"/>
</dbReference>
<dbReference type="Pfam" id="PF00512">
    <property type="entry name" value="HisKA"/>
    <property type="match status" value="1"/>
</dbReference>
<dbReference type="SMART" id="SM00091">
    <property type="entry name" value="PAS"/>
    <property type="match status" value="3"/>
</dbReference>
<dbReference type="InterPro" id="IPR001610">
    <property type="entry name" value="PAC"/>
</dbReference>
<dbReference type="InterPro" id="IPR029063">
    <property type="entry name" value="SAM-dependent_MTases_sf"/>
</dbReference>
<feature type="domain" description="CheR-type methyltransferase" evidence="13">
    <location>
        <begin position="222"/>
        <end position="494"/>
    </location>
</feature>
<feature type="coiled-coil region" evidence="6">
    <location>
        <begin position="678"/>
        <end position="758"/>
    </location>
</feature>
<evidence type="ECO:0000256" key="6">
    <source>
        <dbReference type="SAM" id="Coils"/>
    </source>
</evidence>
<dbReference type="GO" id="GO:0008757">
    <property type="term" value="F:S-adenosylmethionine-dependent methyltransferase activity"/>
    <property type="evidence" value="ECO:0007669"/>
    <property type="project" value="InterPro"/>
</dbReference>
<evidence type="ECO:0000259" key="11">
    <source>
        <dbReference type="PROSITE" id="PS50113"/>
    </source>
</evidence>
<dbReference type="Gene3D" id="3.30.450.20">
    <property type="entry name" value="PAS domain"/>
    <property type="match status" value="3"/>
</dbReference>
<dbReference type="SUPFAM" id="SSF53335">
    <property type="entry name" value="S-adenosyl-L-methionine-dependent methyltransferases"/>
    <property type="match status" value="1"/>
</dbReference>
<dbReference type="InterPro" id="IPR050903">
    <property type="entry name" value="Bact_Chemotaxis_MeTrfase"/>
</dbReference>
<protein>
    <recommendedName>
        <fullName evidence="2">histidine kinase</fullName>
        <ecNumber evidence="2">2.7.13.3</ecNumber>
    </recommendedName>
</protein>
<comment type="catalytic activity">
    <reaction evidence="1">
        <text>ATP + protein L-histidine = ADP + protein N-phospho-L-histidine.</text>
        <dbReference type="EC" id="2.7.13.3"/>
    </reaction>
</comment>
<dbReference type="OrthoDB" id="288469at2"/>
<feature type="domain" description="Response regulatory" evidence="9">
    <location>
        <begin position="1386"/>
        <end position="1502"/>
    </location>
</feature>
<proteinExistence type="predicted"/>
<dbReference type="SUPFAM" id="SSF52172">
    <property type="entry name" value="CheY-like"/>
    <property type="match status" value="1"/>
</dbReference>
<evidence type="ECO:0000313" key="14">
    <source>
        <dbReference type="EMBL" id="QDV05464.1"/>
    </source>
</evidence>
<reference evidence="14 15" key="1">
    <citation type="submission" date="2019-02" db="EMBL/GenBank/DDBJ databases">
        <title>Deep-cultivation of Planctomycetes and their phenomic and genomic characterization uncovers novel biology.</title>
        <authorList>
            <person name="Wiegand S."/>
            <person name="Jogler M."/>
            <person name="Boedeker C."/>
            <person name="Pinto D."/>
            <person name="Vollmers J."/>
            <person name="Rivas-Marin E."/>
            <person name="Kohn T."/>
            <person name="Peeters S.H."/>
            <person name="Heuer A."/>
            <person name="Rast P."/>
            <person name="Oberbeckmann S."/>
            <person name="Bunk B."/>
            <person name="Jeske O."/>
            <person name="Meyerdierks A."/>
            <person name="Storesund J.E."/>
            <person name="Kallscheuer N."/>
            <person name="Luecker S."/>
            <person name="Lage O.M."/>
            <person name="Pohl T."/>
            <person name="Merkel B.J."/>
            <person name="Hornburger P."/>
            <person name="Mueller R.-W."/>
            <person name="Bruemmer F."/>
            <person name="Labrenz M."/>
            <person name="Spormann A.M."/>
            <person name="Op den Camp H."/>
            <person name="Overmann J."/>
            <person name="Amann R."/>
            <person name="Jetten M.S.M."/>
            <person name="Mascher T."/>
            <person name="Medema M.H."/>
            <person name="Devos D.P."/>
            <person name="Kaster A.-K."/>
            <person name="Ovreas L."/>
            <person name="Rohde M."/>
            <person name="Galperin M.Y."/>
            <person name="Jogler C."/>
        </authorList>
    </citation>
    <scope>NUCLEOTIDE SEQUENCE [LARGE SCALE GENOMIC DNA]</scope>
    <source>
        <strain evidence="14 15">Poly30</strain>
    </source>
</reference>
<evidence type="ECO:0000259" key="9">
    <source>
        <dbReference type="PROSITE" id="PS50110"/>
    </source>
</evidence>
<feature type="domain" description="PAC" evidence="11">
    <location>
        <begin position="1060"/>
        <end position="1114"/>
    </location>
</feature>
<dbReference type="InterPro" id="IPR022641">
    <property type="entry name" value="CheR_N"/>
</dbReference>
<evidence type="ECO:0000259" key="10">
    <source>
        <dbReference type="PROSITE" id="PS50112"/>
    </source>
</evidence>
<dbReference type="CDD" id="cd17546">
    <property type="entry name" value="REC_hyHK_CKI1_RcsC-like"/>
    <property type="match status" value="1"/>
</dbReference>
<feature type="active site" evidence="4">
    <location>
        <position position="161"/>
    </location>
</feature>
<feature type="domain" description="Histidine kinase" evidence="8">
    <location>
        <begin position="1132"/>
        <end position="1355"/>
    </location>
</feature>
<dbReference type="Gene3D" id="3.40.50.150">
    <property type="entry name" value="Vaccinia Virus protein VP39"/>
    <property type="match status" value="1"/>
</dbReference>
<keyword evidence="6" id="KW-0175">Coiled coil</keyword>
<dbReference type="InterPro" id="IPR000014">
    <property type="entry name" value="PAS"/>
</dbReference>
<dbReference type="SMART" id="SM00086">
    <property type="entry name" value="PAC"/>
    <property type="match status" value="2"/>
</dbReference>
<dbReference type="PRINTS" id="PR00996">
    <property type="entry name" value="CHERMTFRASE"/>
</dbReference>
<dbReference type="Pfam" id="PF13596">
    <property type="entry name" value="PAS_10"/>
    <property type="match status" value="1"/>
</dbReference>
<dbReference type="SUPFAM" id="SSF55785">
    <property type="entry name" value="PYP-like sensor domain (PAS domain)"/>
    <property type="match status" value="3"/>
</dbReference>
<dbReference type="NCBIfam" id="TIGR00229">
    <property type="entry name" value="sensory_box"/>
    <property type="match status" value="2"/>
</dbReference>
<dbReference type="Gene3D" id="1.10.287.130">
    <property type="match status" value="1"/>
</dbReference>
<dbReference type="PROSITE" id="PS50109">
    <property type="entry name" value="HIS_KIN"/>
    <property type="match status" value="1"/>
</dbReference>
<evidence type="ECO:0000256" key="7">
    <source>
        <dbReference type="SAM" id="MobiDB-lite"/>
    </source>
</evidence>
<dbReference type="InterPro" id="IPR000700">
    <property type="entry name" value="PAS-assoc_C"/>
</dbReference>
<dbReference type="EMBL" id="CP036434">
    <property type="protein sequence ID" value="QDV05464.1"/>
    <property type="molecule type" value="Genomic_DNA"/>
</dbReference>
<dbReference type="PANTHER" id="PTHR24422">
    <property type="entry name" value="CHEMOTAXIS PROTEIN METHYLTRANSFERASE"/>
    <property type="match status" value="1"/>
</dbReference>
<dbReference type="PROSITE" id="PS50123">
    <property type="entry name" value="CHER"/>
    <property type="match status" value="1"/>
</dbReference>
<evidence type="ECO:0000259" key="13">
    <source>
        <dbReference type="PROSITE" id="PS50123"/>
    </source>
</evidence>
<organism evidence="14 15">
    <name type="scientific">Saltatorellus ferox</name>
    <dbReference type="NCBI Taxonomy" id="2528018"/>
    <lineage>
        <taxon>Bacteria</taxon>
        <taxon>Pseudomonadati</taxon>
        <taxon>Planctomycetota</taxon>
        <taxon>Planctomycetia</taxon>
        <taxon>Planctomycetia incertae sedis</taxon>
        <taxon>Saltatorellus</taxon>
    </lineage>
</organism>
<dbReference type="SMART" id="SM00138">
    <property type="entry name" value="MeTrc"/>
    <property type="match status" value="1"/>
</dbReference>
<dbReference type="GO" id="GO:0008984">
    <property type="term" value="F:protein-glutamate methylesterase activity"/>
    <property type="evidence" value="ECO:0007669"/>
    <property type="project" value="InterPro"/>
</dbReference>
<dbReference type="SUPFAM" id="SSF52738">
    <property type="entry name" value="Methylesterase CheB, C-terminal domain"/>
    <property type="match status" value="1"/>
</dbReference>
<dbReference type="InterPro" id="IPR003594">
    <property type="entry name" value="HATPase_dom"/>
</dbReference>
<feature type="active site" evidence="4">
    <location>
        <position position="42"/>
    </location>
</feature>
<feature type="compositionally biased region" description="Basic and acidic residues" evidence="7">
    <location>
        <begin position="1"/>
        <end position="25"/>
    </location>
</feature>
<feature type="compositionally biased region" description="Basic and acidic residues" evidence="7">
    <location>
        <begin position="618"/>
        <end position="627"/>
    </location>
</feature>
<dbReference type="SMART" id="SM00388">
    <property type="entry name" value="HisKA"/>
    <property type="match status" value="1"/>
</dbReference>
<dbReference type="Pfam" id="PF01339">
    <property type="entry name" value="CheB_methylest"/>
    <property type="match status" value="1"/>
</dbReference>
<dbReference type="InterPro" id="IPR001789">
    <property type="entry name" value="Sig_transdc_resp-reg_receiver"/>
</dbReference>
<feature type="active site" evidence="4">
    <location>
        <position position="69"/>
    </location>
</feature>
<dbReference type="PROSITE" id="PS50122">
    <property type="entry name" value="CHEB"/>
    <property type="match status" value="1"/>
</dbReference>
<dbReference type="Pfam" id="PF01739">
    <property type="entry name" value="CheR"/>
    <property type="match status" value="1"/>
</dbReference>
<evidence type="ECO:0000256" key="3">
    <source>
        <dbReference type="ARBA" id="ARBA00022553"/>
    </source>
</evidence>
<dbReference type="Proteomes" id="UP000320390">
    <property type="component" value="Chromosome"/>
</dbReference>
<dbReference type="InterPro" id="IPR035909">
    <property type="entry name" value="CheB_C"/>
</dbReference>
<dbReference type="SUPFAM" id="SSF55874">
    <property type="entry name" value="ATPase domain of HSP90 chaperone/DNA topoisomerase II/histidine kinase"/>
    <property type="match status" value="1"/>
</dbReference>
<feature type="region of interest" description="Disordered" evidence="7">
    <location>
        <begin position="599"/>
        <end position="627"/>
    </location>
</feature>
<evidence type="ECO:0000259" key="8">
    <source>
        <dbReference type="PROSITE" id="PS50109"/>
    </source>
</evidence>
<name>A0A518EMZ6_9BACT</name>
<dbReference type="CDD" id="cd16922">
    <property type="entry name" value="HATPase_EvgS-ArcB-TorS-like"/>
    <property type="match status" value="1"/>
</dbReference>
<dbReference type="InterPro" id="IPR036890">
    <property type="entry name" value="HATPase_C_sf"/>
</dbReference>
<dbReference type="PANTHER" id="PTHR24422:SF27">
    <property type="entry name" value="PROTEIN-GLUTAMATE O-METHYLTRANSFERASE"/>
    <property type="match status" value="1"/>
</dbReference>
<evidence type="ECO:0000256" key="1">
    <source>
        <dbReference type="ARBA" id="ARBA00000085"/>
    </source>
</evidence>
<dbReference type="SMART" id="SM00448">
    <property type="entry name" value="REC"/>
    <property type="match status" value="1"/>
</dbReference>
<dbReference type="Gene3D" id="3.40.50.2300">
    <property type="match status" value="1"/>
</dbReference>
<dbReference type="GO" id="GO:0000155">
    <property type="term" value="F:phosphorelay sensor kinase activity"/>
    <property type="evidence" value="ECO:0007669"/>
    <property type="project" value="InterPro"/>
</dbReference>
<dbReference type="InterPro" id="IPR036097">
    <property type="entry name" value="HisK_dim/P_sf"/>
</dbReference>
<dbReference type="InterPro" id="IPR000673">
    <property type="entry name" value="Sig_transdc_resp-reg_Me-estase"/>
</dbReference>
<feature type="domain" description="CheB-type methylesterase" evidence="12">
    <location>
        <begin position="26"/>
        <end position="219"/>
    </location>
</feature>
<dbReference type="InterPro" id="IPR035965">
    <property type="entry name" value="PAS-like_dom_sf"/>
</dbReference>
<dbReference type="Gene3D" id="3.30.565.10">
    <property type="entry name" value="Histidine kinase-like ATPase, C-terminal domain"/>
    <property type="match status" value="1"/>
</dbReference>
<dbReference type="InterPro" id="IPR011006">
    <property type="entry name" value="CheY-like_superfamily"/>
</dbReference>
<sequence>MGMRDEKQEGDHVVSKMDVEREREAPGQASESPTHVVGIGASAGGLEALTTFFREIPEDSRAAFVVVQHLSPDHESHMKELLARETALAIHKVTEGISIEPGAVYLIPPAKSLRMSGLTLLLQDRAPSPEVPYPIDTFFRSLADECGDQAIAVVLSGTGTDGSQGVLEVHERGGRVLVQLPESATFDGMPQSALATGIPVETGRPDELALIVMRLTHGGLAMPPEEIDEEAELLTELFEALELRHGVDFSVYKKATIHRRIARRSQRARCSSLRSYVEHATTHPAELDRLQDDLLIGVTRYRRDPEAFARLETSVLPKIIGRKDESGPVRVWAPGCATGEEAYSLAIAILEIMRGRGINRPLRIFATDVHEGALDHAARGIYSADSLTPLYTEVRDRYFTAVESGFQVRRGLRDQVVFARHDLLNQPPFTQLDLVCCRNLLIYFEPAAQHRALELFHFALKKGGFLFLGPSEGIAGFQTDFEVVDSRWRIWSKQRALLGGRRSTPRPPKVVWTGSQNALAPFEDQARPSLELYESILESTLPPTVLVDERFEVNHVFGGAERFLTLKAGRTVNRIAELVQSRLQGAVASAVRHCARAGEEVRYRVPSSPRSASGRSSDSQKDGGEEHAALTIVVKPVERGRGRSGALLVQFIEGEGVPQVALEASHLDASSHPGDDRLHALEDELQRTQENLQSTVEELETSNEELQASNEELVASNEELQSTNEELQSVNEELFTVNDEREKKIDQISREKADMDNLLQGTDVGVLFLDSELRIRRFTPRIAALFSLVDHDIGRPISTFSHPLEIEDLPERIAAVMEDREPFEVQVKDGGGASYLLRLLPYLRSESVQGVVLTLVDVTTLRTAEARLEQLKLVVENSMEMQSIFGRDGRVQYGNQSFFQAFGVDGEVDLEVSFMDVYRTWPREEFRRLFLECHADGGKTLEAVATLASGETIDVEMRLTPVVFEGEALMYAHASDVSSRKAVDRELLMRDRAMAASTNGIVIVDAQSDDLEIVYVNMGFERMTGYSYEEVAGQNCRFLQGEDSSPEARKEIREALKAKRDVKVTILNYRKDGTPFWNELQITPIVDDSGEVSHFVAAQNDITDRIHTQRDLLDARQRALSASRAKSRFLANMSHEIRSPMTAILGFADAIARRSTDPETLEGLGTIQRNAEYLLQLIGDILDISSIEANKVSVNPKSIDLPRLFADVVQLMAARAEQRSLEFSAAFTAPIPSIAEVDPTRLRQVLVNLLANAIKFTPKGRIELLMGFERWEGAGYLTFEVSDTGIGIQADELDAIFKPFVRPHAHADALSAEFEGSGLGLAIVKRLLASLRGTISVQSKVGQGSRFTVRIPLAVADDAVLVEELPGPAASVAAEPHAVMSLEGQSILVADDRADVAKVVRFYLEDAGAKVTTVGNGALAIDALFSAPAPFDVVVLDMQMPVLDGYDAARQMRRRGYEGPIIALTAGAMKENEGRCLDAGCSAFLTKPAEEADLIRLVASEAKRTRRNGS</sequence>
<dbReference type="SUPFAM" id="SSF47384">
    <property type="entry name" value="Homodimeric domain of signal transducing histidine kinase"/>
    <property type="match status" value="1"/>
</dbReference>
<keyword evidence="15" id="KW-1185">Reference proteome</keyword>
<feature type="compositionally biased region" description="Low complexity" evidence="7">
    <location>
        <begin position="606"/>
        <end position="617"/>
    </location>
</feature>
<dbReference type="GO" id="GO:0006935">
    <property type="term" value="P:chemotaxis"/>
    <property type="evidence" value="ECO:0007669"/>
    <property type="project" value="UniProtKB-UniRule"/>
</dbReference>
<dbReference type="GO" id="GO:0005737">
    <property type="term" value="C:cytoplasm"/>
    <property type="evidence" value="ECO:0007669"/>
    <property type="project" value="InterPro"/>
</dbReference>
<dbReference type="Pfam" id="PF13426">
    <property type="entry name" value="PAS_9"/>
    <property type="match status" value="2"/>
</dbReference>
<dbReference type="PROSITE" id="PS50113">
    <property type="entry name" value="PAC"/>
    <property type="match status" value="1"/>
</dbReference>
<keyword evidence="14" id="KW-0808">Transferase</keyword>
<dbReference type="Pfam" id="PF00072">
    <property type="entry name" value="Response_reg"/>
    <property type="match status" value="1"/>
</dbReference>
<dbReference type="Pfam" id="PF03705">
    <property type="entry name" value="CheR_N"/>
    <property type="match status" value="1"/>
</dbReference>
<feature type="modified residue" description="4-aspartylphosphate" evidence="5">
    <location>
        <position position="1437"/>
    </location>
</feature>
<dbReference type="PROSITE" id="PS50110">
    <property type="entry name" value="RESPONSE_REGULATORY"/>
    <property type="match status" value="1"/>
</dbReference>
<dbReference type="InterPro" id="IPR003661">
    <property type="entry name" value="HisK_dim/P_dom"/>
</dbReference>
<keyword evidence="3 5" id="KW-0597">Phosphoprotein</keyword>
<dbReference type="CDD" id="cd00082">
    <property type="entry name" value="HisKA"/>
    <property type="match status" value="1"/>
</dbReference>
<dbReference type="InterPro" id="IPR005467">
    <property type="entry name" value="His_kinase_dom"/>
</dbReference>
<evidence type="ECO:0000256" key="5">
    <source>
        <dbReference type="PROSITE-ProRule" id="PRU00169"/>
    </source>
</evidence>
<feature type="domain" description="PAS" evidence="10">
    <location>
        <begin position="992"/>
        <end position="1059"/>
    </location>
</feature>
<dbReference type="FunFam" id="3.30.565.10:FF:000010">
    <property type="entry name" value="Sensor histidine kinase RcsC"/>
    <property type="match status" value="1"/>
</dbReference>
<dbReference type="CDD" id="cd00130">
    <property type="entry name" value="PAS"/>
    <property type="match status" value="2"/>
</dbReference>
<evidence type="ECO:0000256" key="2">
    <source>
        <dbReference type="ARBA" id="ARBA00012438"/>
    </source>
</evidence>
<gene>
    <name evidence="14" type="primary">arcB_1</name>
    <name evidence="14" type="ORF">Poly30_09620</name>
</gene>